<dbReference type="InterPro" id="IPR014001">
    <property type="entry name" value="Helicase_ATP-bd"/>
</dbReference>
<keyword evidence="4" id="KW-0347">Helicase</keyword>
<feature type="domain" description="RNase III" evidence="7">
    <location>
        <begin position="990"/>
        <end position="1166"/>
    </location>
</feature>
<dbReference type="EMBL" id="KB445793">
    <property type="protein sequence ID" value="EMD40161.1"/>
    <property type="molecule type" value="Genomic_DNA"/>
</dbReference>
<dbReference type="Gene3D" id="1.10.1520.10">
    <property type="entry name" value="Ribonuclease III domain"/>
    <property type="match status" value="2"/>
</dbReference>
<dbReference type="Pfam" id="PF00271">
    <property type="entry name" value="Helicase_C"/>
    <property type="match status" value="1"/>
</dbReference>
<accession>M2RMS5</accession>
<feature type="domain" description="Helicase C-terminal" evidence="9">
    <location>
        <begin position="396"/>
        <end position="574"/>
    </location>
</feature>
<dbReference type="SUPFAM" id="SSF69065">
    <property type="entry name" value="RNase III domain-like"/>
    <property type="match status" value="2"/>
</dbReference>
<dbReference type="PROSITE" id="PS51192">
    <property type="entry name" value="HELICASE_ATP_BIND_1"/>
    <property type="match status" value="1"/>
</dbReference>
<keyword evidence="12" id="KW-1185">Reference proteome</keyword>
<feature type="domain" description="RNase III" evidence="7">
    <location>
        <begin position="1207"/>
        <end position="1391"/>
    </location>
</feature>
<evidence type="ECO:0000259" key="10">
    <source>
        <dbReference type="PROSITE" id="PS51327"/>
    </source>
</evidence>
<keyword evidence="2" id="KW-0547">Nucleotide-binding</keyword>
<organism evidence="11 12">
    <name type="scientific">Ceriporiopsis subvermispora (strain B)</name>
    <name type="common">White-rot fungus</name>
    <name type="synonym">Gelatoporia subvermispora</name>
    <dbReference type="NCBI Taxonomy" id="914234"/>
    <lineage>
        <taxon>Eukaryota</taxon>
        <taxon>Fungi</taxon>
        <taxon>Dikarya</taxon>
        <taxon>Basidiomycota</taxon>
        <taxon>Agaricomycotina</taxon>
        <taxon>Agaricomycetes</taxon>
        <taxon>Polyporales</taxon>
        <taxon>Gelatoporiaceae</taxon>
        <taxon>Gelatoporia</taxon>
    </lineage>
</organism>
<evidence type="ECO:0008006" key="13">
    <source>
        <dbReference type="Google" id="ProtNLM"/>
    </source>
</evidence>
<evidence type="ECO:0000256" key="6">
    <source>
        <dbReference type="PROSITE-ProRule" id="PRU00657"/>
    </source>
</evidence>
<dbReference type="GO" id="GO:0005634">
    <property type="term" value="C:nucleus"/>
    <property type="evidence" value="ECO:0007669"/>
    <property type="project" value="TreeGrafter"/>
</dbReference>
<dbReference type="CDD" id="cd18034">
    <property type="entry name" value="DEXHc_dicer"/>
    <property type="match status" value="1"/>
</dbReference>
<dbReference type="PROSITE" id="PS51327">
    <property type="entry name" value="DICER_DSRBF"/>
    <property type="match status" value="1"/>
</dbReference>
<dbReference type="Pfam" id="PF03368">
    <property type="entry name" value="Dicer_dimer"/>
    <property type="match status" value="1"/>
</dbReference>
<dbReference type="Pfam" id="PF00636">
    <property type="entry name" value="Ribonuclease_3"/>
    <property type="match status" value="2"/>
</dbReference>
<dbReference type="SMART" id="SM00487">
    <property type="entry name" value="DEXDc"/>
    <property type="match status" value="1"/>
</dbReference>
<evidence type="ECO:0000259" key="8">
    <source>
        <dbReference type="PROSITE" id="PS51192"/>
    </source>
</evidence>
<evidence type="ECO:0000313" key="11">
    <source>
        <dbReference type="EMBL" id="EMD40161.1"/>
    </source>
</evidence>
<proteinExistence type="inferred from homology"/>
<evidence type="ECO:0000259" key="9">
    <source>
        <dbReference type="PROSITE" id="PS51194"/>
    </source>
</evidence>
<dbReference type="SUPFAM" id="SSF52540">
    <property type="entry name" value="P-loop containing nucleoside triphosphate hydrolases"/>
    <property type="match status" value="1"/>
</dbReference>
<feature type="domain" description="Helicase ATP-binding" evidence="8">
    <location>
        <begin position="29"/>
        <end position="213"/>
    </location>
</feature>
<dbReference type="GO" id="GO:0005737">
    <property type="term" value="C:cytoplasm"/>
    <property type="evidence" value="ECO:0007669"/>
    <property type="project" value="TreeGrafter"/>
</dbReference>
<dbReference type="CDD" id="cd00593">
    <property type="entry name" value="RIBOc"/>
    <property type="match status" value="2"/>
</dbReference>
<dbReference type="Pfam" id="PF00270">
    <property type="entry name" value="DEAD"/>
    <property type="match status" value="1"/>
</dbReference>
<reference evidence="11 12" key="1">
    <citation type="journal article" date="2012" name="Proc. Natl. Acad. Sci. U.S.A.">
        <title>Comparative genomics of Ceriporiopsis subvermispora and Phanerochaete chrysosporium provide insight into selective ligninolysis.</title>
        <authorList>
            <person name="Fernandez-Fueyo E."/>
            <person name="Ruiz-Duenas F.J."/>
            <person name="Ferreira P."/>
            <person name="Floudas D."/>
            <person name="Hibbett D.S."/>
            <person name="Canessa P."/>
            <person name="Larrondo L.F."/>
            <person name="James T.Y."/>
            <person name="Seelenfreund D."/>
            <person name="Lobos S."/>
            <person name="Polanco R."/>
            <person name="Tello M."/>
            <person name="Honda Y."/>
            <person name="Watanabe T."/>
            <person name="Watanabe T."/>
            <person name="Ryu J.S."/>
            <person name="Kubicek C.P."/>
            <person name="Schmoll M."/>
            <person name="Gaskell J."/>
            <person name="Hammel K.E."/>
            <person name="St John F.J."/>
            <person name="Vanden Wymelenberg A."/>
            <person name="Sabat G."/>
            <person name="Splinter BonDurant S."/>
            <person name="Syed K."/>
            <person name="Yadav J.S."/>
            <person name="Doddapaneni H."/>
            <person name="Subramanian V."/>
            <person name="Lavin J.L."/>
            <person name="Oguiza J.A."/>
            <person name="Perez G."/>
            <person name="Pisabarro A.G."/>
            <person name="Ramirez L."/>
            <person name="Santoyo F."/>
            <person name="Master E."/>
            <person name="Coutinho P.M."/>
            <person name="Henrissat B."/>
            <person name="Lombard V."/>
            <person name="Magnuson J.K."/>
            <person name="Kuees U."/>
            <person name="Hori C."/>
            <person name="Igarashi K."/>
            <person name="Samejima M."/>
            <person name="Held B.W."/>
            <person name="Barry K.W."/>
            <person name="LaButti K.M."/>
            <person name="Lapidus A."/>
            <person name="Lindquist E.A."/>
            <person name="Lucas S.M."/>
            <person name="Riley R."/>
            <person name="Salamov A.A."/>
            <person name="Hoffmeister D."/>
            <person name="Schwenk D."/>
            <person name="Hadar Y."/>
            <person name="Yarden O."/>
            <person name="de Vries R.P."/>
            <person name="Wiebenga A."/>
            <person name="Stenlid J."/>
            <person name="Eastwood D."/>
            <person name="Grigoriev I.V."/>
            <person name="Berka R.M."/>
            <person name="Blanchette R.A."/>
            <person name="Kersten P."/>
            <person name="Martinez A.T."/>
            <person name="Vicuna R."/>
            <person name="Cullen D."/>
        </authorList>
    </citation>
    <scope>NUCLEOTIDE SEQUENCE [LARGE SCALE GENOMIC DNA]</scope>
    <source>
        <strain evidence="11 12">B</strain>
    </source>
</reference>
<dbReference type="InterPro" id="IPR027417">
    <property type="entry name" value="P-loop_NTPase"/>
</dbReference>
<dbReference type="PANTHER" id="PTHR14950">
    <property type="entry name" value="DICER-RELATED"/>
    <property type="match status" value="1"/>
</dbReference>
<evidence type="ECO:0000256" key="5">
    <source>
        <dbReference type="ARBA" id="ARBA00022840"/>
    </source>
</evidence>
<evidence type="ECO:0000256" key="2">
    <source>
        <dbReference type="ARBA" id="ARBA00022741"/>
    </source>
</evidence>
<dbReference type="SMART" id="SM00535">
    <property type="entry name" value="RIBOc"/>
    <property type="match status" value="2"/>
</dbReference>
<comment type="similarity">
    <text evidence="6">Belongs to the helicase family. Dicer subfamily.</text>
</comment>
<dbReference type="GO" id="GO:0005524">
    <property type="term" value="F:ATP binding"/>
    <property type="evidence" value="ECO:0007669"/>
    <property type="project" value="UniProtKB-KW"/>
</dbReference>
<dbReference type="InterPro" id="IPR036389">
    <property type="entry name" value="RNase_III_sf"/>
</dbReference>
<keyword evidence="3" id="KW-0378">Hydrolase</keyword>
<gene>
    <name evidence="11" type="ORF">CERSUDRAFT_112373</name>
</gene>
<dbReference type="PROSITE" id="PS50142">
    <property type="entry name" value="RNASE_3_2"/>
    <property type="match status" value="2"/>
</dbReference>
<dbReference type="OrthoDB" id="416741at2759"/>
<dbReference type="Gene3D" id="3.30.160.380">
    <property type="entry name" value="Dicer dimerisation domain"/>
    <property type="match status" value="1"/>
</dbReference>
<feature type="domain" description="Dicer dsRNA-binding fold" evidence="10">
    <location>
        <begin position="594"/>
        <end position="703"/>
    </location>
</feature>
<dbReference type="PANTHER" id="PTHR14950:SF37">
    <property type="entry name" value="ENDORIBONUCLEASE DICER"/>
    <property type="match status" value="1"/>
</dbReference>
<dbReference type="GO" id="GO:0004386">
    <property type="term" value="F:helicase activity"/>
    <property type="evidence" value="ECO:0007669"/>
    <property type="project" value="UniProtKB-KW"/>
</dbReference>
<dbReference type="Proteomes" id="UP000016930">
    <property type="component" value="Unassembled WGS sequence"/>
</dbReference>
<dbReference type="InterPro" id="IPR011545">
    <property type="entry name" value="DEAD/DEAH_box_helicase_dom"/>
</dbReference>
<evidence type="ECO:0000259" key="7">
    <source>
        <dbReference type="PROSITE" id="PS50142"/>
    </source>
</evidence>
<dbReference type="InterPro" id="IPR000999">
    <property type="entry name" value="RNase_III_dom"/>
</dbReference>
<keyword evidence="5" id="KW-0067">ATP-binding</keyword>
<evidence type="ECO:0000256" key="4">
    <source>
        <dbReference type="ARBA" id="ARBA00022806"/>
    </source>
</evidence>
<protein>
    <recommendedName>
        <fullName evidence="13">P-loop containing nucleoside triphosphate hydrolase protein</fullName>
    </recommendedName>
</protein>
<dbReference type="STRING" id="914234.M2RMS5"/>
<keyword evidence="6" id="KW-0694">RNA-binding</keyword>
<dbReference type="GO" id="GO:0003723">
    <property type="term" value="F:RNA binding"/>
    <property type="evidence" value="ECO:0007669"/>
    <property type="project" value="UniProtKB-UniRule"/>
</dbReference>
<dbReference type="GO" id="GO:0030422">
    <property type="term" value="P:siRNA processing"/>
    <property type="evidence" value="ECO:0007669"/>
    <property type="project" value="TreeGrafter"/>
</dbReference>
<dbReference type="HOGENOM" id="CLU_000907_4_6_1"/>
<dbReference type="InterPro" id="IPR001650">
    <property type="entry name" value="Helicase_C-like"/>
</dbReference>
<evidence type="ECO:0000313" key="12">
    <source>
        <dbReference type="Proteomes" id="UP000016930"/>
    </source>
</evidence>
<dbReference type="SMART" id="SM00490">
    <property type="entry name" value="HELICc"/>
    <property type="match status" value="1"/>
</dbReference>
<dbReference type="InterPro" id="IPR005034">
    <property type="entry name" value="Dicer_dimerisation"/>
</dbReference>
<name>M2RMS5_CERS8</name>
<sequence length="1511" mass="171803">MADATLDDADFSKGQDASVVRTRGYQKEMLDESLRRNIVIAMDTGSGKTHIAVLRMKLEAERETQKISWFLAPTVALVEQQREVIASAIPVSVGIISGASEPNQWKDANLWRKIIQTHRIMVTTPQVLLDALHHAYIDLGRDIGLLVFDEAHHAVKVHPYNAVMSNFYFDLPPRDPTRGSQGRVRPMILGLTASPVYGGNVDKSFMVLEKNLDSVIRSTRLNQDELAQHVHRPVFQHLLYTIPEYDWDHIPSRNYQALRAVVDSLNIEDDPYVASLRQQLAKLPPGDERVRVDQKLSKTIGKEDTFTHKGLRDFARAAQEICLDLGVWAADWYIVEVIKRAKIAADPYNNVMSNWQEKEKRYLLSIIGRVQAVLPSDNTEDIRLRSSSKVHRLVGGLLSEYAKAESEGETYSGLVFVTRRDTVVALSELLSRFPEVAQRFNIGCLLGSSNSFQRHSFLDITRSIPKDSQSATLRDFKIGDKNLIISTSVAEEGIDIQACGSVIRFDPPVNMVSWAQSRGRARRKKSTFILMFEDGGVHHKLVQQWEDIEARMMALYNDVSRDAASAPEPEDDEDDESEEYVVESTGAVLTLHSATSHLNHFCSVLPSAHHGDFLPVYDLDPPEFPEGWHVTREAVPIYTGPWGAKVTLPRALPKDLRVFSTECVYGSKRSAHRHAAFKAYVALHKAGLLNDNLLPLTSVVEPDRDGEVKRLLEEVEKRASTANVTLQVDPWAAEEDLSTWWISELSVDGLPMLHFLTRSPLSPLSDVDPPPLYLPGPQLVRYHIRPLGVAPSDDSYLSKAREFTFHMLSALYGQRMNPDDTDFSYMFLPAAGRPYDDIWEQRRRWMKERIARDTTVRFENSGRANAELLAKQFSYPEDIALIRPNGSFGKAARFLKWQYDPMSVEEEEIFRDRYDGFPEMQITYPLLVVRPFPRRANFTIPYAAGEGFRDEDTYLVHPQFATVDLVSRDDLQYALLIPSIMRWCSITLTVMSLRKQLLAKNPISEVPLALLTTATTAPVAQEQTNYQRLETLGDTVLKFLASLQLFAQYPLWHEGYLARRKDHAVSNARLAREALGKCLYRWIIRERFVPRKWKPLYRVQEPSTIITNAEHSISSEQDSIPVEAEQEVDTELQKKLKKKKQSQQLSTKVLADVVEALIGASYEHGGFDLAADCAALFGMGLTWKKVPDRISEILARTEPLEEPPTQLYLVERILNYTFKRKELLVEALTHASYHGEHAAMSYERLEFLGDCALDMVVTDYLYHAPGKEYTPGHMHLRKESLVNSHFLAFICLRAFTTTEATSAHWTPKKGTSTTTEHQQIHLHQCLMHSSRRVLEDQHIAFSRFEKSGRKIEEMLLRGTMYPWAALTSLQAPKFLSDMLESLLGAVYLDTEGSLEAVREVMRVLGIIEVMEHIVMADVDVQHPVSRLAIWAAQQVPQHKIKYEIEKKDGNVSCAVVMDGEEIIRITEKYHSRASQEEVRFAAAEQAMHKLIAVEEPEEEDDEWRDIPEYDW</sequence>
<dbReference type="GO" id="GO:0004525">
    <property type="term" value="F:ribonuclease III activity"/>
    <property type="evidence" value="ECO:0007669"/>
    <property type="project" value="InterPro"/>
</dbReference>
<dbReference type="Gene3D" id="3.40.50.300">
    <property type="entry name" value="P-loop containing nucleotide triphosphate hydrolases"/>
    <property type="match status" value="2"/>
</dbReference>
<evidence type="ECO:0000256" key="1">
    <source>
        <dbReference type="ARBA" id="ARBA00022737"/>
    </source>
</evidence>
<dbReference type="PROSITE" id="PS51194">
    <property type="entry name" value="HELICASE_CTER"/>
    <property type="match status" value="1"/>
</dbReference>
<evidence type="ECO:0000256" key="3">
    <source>
        <dbReference type="ARBA" id="ARBA00022801"/>
    </source>
</evidence>
<dbReference type="InterPro" id="IPR038248">
    <property type="entry name" value="Dicer_dimer_sf"/>
</dbReference>
<keyword evidence="1" id="KW-0677">Repeat</keyword>